<evidence type="ECO:0000313" key="2">
    <source>
        <dbReference type="Proteomes" id="UP001396646"/>
    </source>
</evidence>
<gene>
    <name evidence="1" type="ORF">WOA13_11495</name>
</gene>
<proteinExistence type="predicted"/>
<evidence type="ECO:0000313" key="1">
    <source>
        <dbReference type="EMBL" id="MEL4306441.1"/>
    </source>
</evidence>
<name>A0ABU9KVK3_9EURY</name>
<accession>A0ABU9KVK3</accession>
<dbReference type="RefSeq" id="WP_342128043.1">
    <property type="nucleotide sequence ID" value="NZ_JBCAUS010000008.1"/>
</dbReference>
<protein>
    <submittedName>
        <fullName evidence="1">Uncharacterized protein</fullName>
    </submittedName>
</protein>
<comment type="caution">
    <text evidence="1">The sequence shown here is derived from an EMBL/GenBank/DDBJ whole genome shotgun (WGS) entry which is preliminary data.</text>
</comment>
<keyword evidence="2" id="KW-1185">Reference proteome</keyword>
<sequence>MISSEVRRVIDKIIDVDYNNGRCKFMMSDYKVLNISINKLLNSHYFDNSYEALYGCPTGIKGNDWNDFYDELWKKINE</sequence>
<reference evidence="1 2" key="1">
    <citation type="submission" date="2024-04" db="EMBL/GenBank/DDBJ databases">
        <title>Methanococcoides sp. LMO-2.</title>
        <authorList>
            <person name="Liang L."/>
        </authorList>
    </citation>
    <scope>NUCLEOTIDE SEQUENCE [LARGE SCALE GENOMIC DNA]</scope>
    <source>
        <strain evidence="1 2">LMO-2</strain>
    </source>
</reference>
<dbReference type="EMBL" id="JBCAUS010000008">
    <property type="protein sequence ID" value="MEL4306441.1"/>
    <property type="molecule type" value="Genomic_DNA"/>
</dbReference>
<dbReference type="Proteomes" id="UP001396646">
    <property type="component" value="Unassembled WGS sequence"/>
</dbReference>
<organism evidence="1 2">
    <name type="scientific">Methanococcoides cohabitans</name>
    <dbReference type="NCBI Taxonomy" id="3136559"/>
    <lineage>
        <taxon>Archaea</taxon>
        <taxon>Methanobacteriati</taxon>
        <taxon>Methanobacteriota</taxon>
        <taxon>Stenosarchaea group</taxon>
        <taxon>Methanomicrobia</taxon>
        <taxon>Methanosarcinales</taxon>
        <taxon>Methanosarcinaceae</taxon>
        <taxon>Methanococcoides</taxon>
    </lineage>
</organism>